<protein>
    <submittedName>
        <fullName evidence="5">3-oxoacyl-[acyl-carrier-protein] synthase II</fullName>
    </submittedName>
</protein>
<dbReference type="STRING" id="121616.GA0070216_13714"/>
<dbReference type="SMART" id="SM00825">
    <property type="entry name" value="PKS_KS"/>
    <property type="match status" value="1"/>
</dbReference>
<dbReference type="AlphaFoldDB" id="A0A1C5AX08"/>
<dbReference type="Pfam" id="PF00109">
    <property type="entry name" value="ketoacyl-synt"/>
    <property type="match status" value="1"/>
</dbReference>
<comment type="similarity">
    <text evidence="1 3">Belongs to the thiolase-like superfamily. Beta-ketoacyl-ACP synthases family.</text>
</comment>
<feature type="domain" description="Ketosynthase family 3 (KS3)" evidence="4">
    <location>
        <begin position="2"/>
        <end position="405"/>
    </location>
</feature>
<gene>
    <name evidence="5" type="ORF">GA0070216_13714</name>
</gene>
<dbReference type="InterPro" id="IPR020841">
    <property type="entry name" value="PKS_Beta-ketoAc_synthase_dom"/>
</dbReference>
<sequence>MAVSVAVTGLGLVSPAGIGLPAGWDRVCAGEPTADHDPILADGPVTISCRVPDFDGARLLGPRAARRLDRFVQLALVAAREAVADAGLDHAGWDGARVGVVLGNTAGGTATVEQQSRVLLTEGPAAVLPQLLPMHLANMLAGTASIELGALGPSLTVATACASGATAIGLARDLLLAGRCDVVVTGGSEAMITPLEMAGFAQMRALSRRNADPRGASRPFDVDRDGFVAGEGAGILILEREADASARGARVRARIAGFGASADAHHVTAPDPSGRGIELALRAALADAGAAPGDVDHVNAHGTSTPLNDVTEAGVLRRVLGGADALVTSTKGVTGHCLGAAGAVEAVLTVRSIEEGLVPPTANLTTLDPAVDLAVAVKPTPRRIDLALSNSFGFGGQNAVLAVSRA</sequence>
<dbReference type="CDD" id="cd00834">
    <property type="entry name" value="KAS_I_II"/>
    <property type="match status" value="1"/>
</dbReference>
<evidence type="ECO:0000313" key="5">
    <source>
        <dbReference type="EMBL" id="SCF49707.1"/>
    </source>
</evidence>
<dbReference type="NCBIfam" id="NF005589">
    <property type="entry name" value="PRK07314.1"/>
    <property type="match status" value="1"/>
</dbReference>
<dbReference type="GO" id="GO:0004315">
    <property type="term" value="F:3-oxoacyl-[acyl-carrier-protein] synthase activity"/>
    <property type="evidence" value="ECO:0007669"/>
    <property type="project" value="InterPro"/>
</dbReference>
<evidence type="ECO:0000256" key="3">
    <source>
        <dbReference type="RuleBase" id="RU003694"/>
    </source>
</evidence>
<keyword evidence="2 3" id="KW-0808">Transferase</keyword>
<organism evidence="5 6">
    <name type="scientific">Micromonospora matsumotoense</name>
    <dbReference type="NCBI Taxonomy" id="121616"/>
    <lineage>
        <taxon>Bacteria</taxon>
        <taxon>Bacillati</taxon>
        <taxon>Actinomycetota</taxon>
        <taxon>Actinomycetes</taxon>
        <taxon>Micromonosporales</taxon>
        <taxon>Micromonosporaceae</taxon>
        <taxon>Micromonospora</taxon>
    </lineage>
</organism>
<reference evidence="6" key="1">
    <citation type="submission" date="2016-06" db="EMBL/GenBank/DDBJ databases">
        <authorList>
            <person name="Varghese N."/>
            <person name="Submissions Spin"/>
        </authorList>
    </citation>
    <scope>NUCLEOTIDE SEQUENCE [LARGE SCALE GENOMIC DNA]</scope>
    <source>
        <strain evidence="6">DSM 44100</strain>
    </source>
</reference>
<dbReference type="Proteomes" id="UP000198797">
    <property type="component" value="Unassembled WGS sequence"/>
</dbReference>
<dbReference type="Gene3D" id="3.40.47.10">
    <property type="match status" value="1"/>
</dbReference>
<dbReference type="FunFam" id="3.40.47.10:FF:000018">
    <property type="entry name" value="3-oxoacyl-[acyl-carrier-protein] synthase 2"/>
    <property type="match status" value="1"/>
</dbReference>
<dbReference type="PANTHER" id="PTHR11712">
    <property type="entry name" value="POLYKETIDE SYNTHASE-RELATED"/>
    <property type="match status" value="1"/>
</dbReference>
<dbReference type="GO" id="GO:0006633">
    <property type="term" value="P:fatty acid biosynthetic process"/>
    <property type="evidence" value="ECO:0007669"/>
    <property type="project" value="InterPro"/>
</dbReference>
<evidence type="ECO:0000259" key="4">
    <source>
        <dbReference type="PROSITE" id="PS52004"/>
    </source>
</evidence>
<dbReference type="InterPro" id="IPR018201">
    <property type="entry name" value="Ketoacyl_synth_AS"/>
</dbReference>
<accession>A0A1C5AX08</accession>
<proteinExistence type="inferred from homology"/>
<dbReference type="InterPro" id="IPR016039">
    <property type="entry name" value="Thiolase-like"/>
</dbReference>
<dbReference type="SUPFAM" id="SSF53901">
    <property type="entry name" value="Thiolase-like"/>
    <property type="match status" value="2"/>
</dbReference>
<evidence type="ECO:0000256" key="2">
    <source>
        <dbReference type="ARBA" id="ARBA00022679"/>
    </source>
</evidence>
<dbReference type="PANTHER" id="PTHR11712:SF347">
    <property type="entry name" value="BETA KETOACYL-ACYL CARRIER PROTEIN SYNTHASE"/>
    <property type="match status" value="1"/>
</dbReference>
<dbReference type="InterPro" id="IPR000794">
    <property type="entry name" value="Beta-ketoacyl_synthase"/>
</dbReference>
<dbReference type="EMBL" id="FMCU01000037">
    <property type="protein sequence ID" value="SCF49707.1"/>
    <property type="molecule type" value="Genomic_DNA"/>
</dbReference>
<evidence type="ECO:0000313" key="6">
    <source>
        <dbReference type="Proteomes" id="UP000198797"/>
    </source>
</evidence>
<dbReference type="InterPro" id="IPR014031">
    <property type="entry name" value="Ketoacyl_synth_C"/>
</dbReference>
<name>A0A1C5AX08_9ACTN</name>
<evidence type="ECO:0000256" key="1">
    <source>
        <dbReference type="ARBA" id="ARBA00008467"/>
    </source>
</evidence>
<keyword evidence="6" id="KW-1185">Reference proteome</keyword>
<dbReference type="InterPro" id="IPR014030">
    <property type="entry name" value="Ketoacyl_synth_N"/>
</dbReference>
<dbReference type="PROSITE" id="PS52004">
    <property type="entry name" value="KS3_2"/>
    <property type="match status" value="1"/>
</dbReference>
<dbReference type="PROSITE" id="PS00606">
    <property type="entry name" value="KS3_1"/>
    <property type="match status" value="1"/>
</dbReference>
<dbReference type="Pfam" id="PF02801">
    <property type="entry name" value="Ketoacyl-synt_C"/>
    <property type="match status" value="1"/>
</dbReference>